<dbReference type="InterPro" id="IPR001927">
    <property type="entry name" value="Na/Gal_symport"/>
</dbReference>
<dbReference type="NCBIfam" id="TIGR00792">
    <property type="entry name" value="gph"/>
    <property type="match status" value="1"/>
</dbReference>
<sequence>MNTEVNVKATTIRYEKISFFERISYGCGDLGCNIIYSAMSAFLLFYYTNYADVSAAAVGSIMLVSRILDGFSDLTMGIIVDRTKSKYGKARPWILRMAIPFAIAAVLLFSVPSNLGITSKLIYIFITYNLVSTVIYTAINVPYATLNSLITQNQYERGVLSIFRMILATCGTLLINGLTLPLVEYFGNNLSAWTKTFFVFGIASIMVFFITFTGTKERVKAVKQDRNEVIPFKIGIKSLFRNKYWIQITLCLVCIFIVFAINGGSSVYYAKFILGDEKLFGPINMVSNISQIIAMFMVAPFIKKFGKRNVLIVGSIILISSNVMFIIVGQNYIGVIFASAIKGIGSAGIASTMFAIVSDTIEYGEWKTGYRTEGLINSASSFGFKVGNGLGSAILGAVLSIGGYVGTSATQSDLAIVSIKVCFIYLPIFITILQIIIMFFYKLDKEYSTILNELNTK</sequence>
<feature type="transmembrane region" description="Helical" evidence="6">
    <location>
        <begin position="382"/>
        <end position="405"/>
    </location>
</feature>
<feature type="transmembrane region" description="Helical" evidence="6">
    <location>
        <begin position="93"/>
        <end position="115"/>
    </location>
</feature>
<name>A0A0H3MYU2_CLODC</name>
<feature type="transmembrane region" description="Helical" evidence="6">
    <location>
        <begin position="121"/>
        <end position="146"/>
    </location>
</feature>
<dbReference type="Pfam" id="PF13347">
    <property type="entry name" value="MFS_2"/>
    <property type="match status" value="1"/>
</dbReference>
<dbReference type="SUPFAM" id="SSF103473">
    <property type="entry name" value="MFS general substrate transporter"/>
    <property type="match status" value="1"/>
</dbReference>
<dbReference type="PROSITE" id="PS50850">
    <property type="entry name" value="MFS"/>
    <property type="match status" value="1"/>
</dbReference>
<dbReference type="GO" id="GO:0008643">
    <property type="term" value="P:carbohydrate transport"/>
    <property type="evidence" value="ECO:0007669"/>
    <property type="project" value="InterPro"/>
</dbReference>
<dbReference type="PANTHER" id="PTHR11328:SF24">
    <property type="entry name" value="MAJOR FACILITATOR SUPERFAMILY (MFS) PROFILE DOMAIN-CONTAINING PROTEIN"/>
    <property type="match status" value="1"/>
</dbReference>
<dbReference type="RefSeq" id="WP_009887807.1">
    <property type="nucleotide sequence ID" value="NC_013315.1"/>
</dbReference>
<feature type="transmembrane region" description="Helical" evidence="6">
    <location>
        <begin position="192"/>
        <end position="213"/>
    </location>
</feature>
<evidence type="ECO:0000256" key="6">
    <source>
        <dbReference type="SAM" id="Phobius"/>
    </source>
</evidence>
<keyword evidence="5 6" id="KW-0472">Membrane</keyword>
<dbReference type="PANTHER" id="PTHR11328">
    <property type="entry name" value="MAJOR FACILITATOR SUPERFAMILY DOMAIN-CONTAINING PROTEIN"/>
    <property type="match status" value="1"/>
</dbReference>
<keyword evidence="2" id="KW-0813">Transport</keyword>
<feature type="transmembrane region" description="Helical" evidence="6">
    <location>
        <begin position="335"/>
        <end position="361"/>
    </location>
</feature>
<dbReference type="GO" id="GO:0015293">
    <property type="term" value="F:symporter activity"/>
    <property type="evidence" value="ECO:0007669"/>
    <property type="project" value="InterPro"/>
</dbReference>
<keyword evidence="3 6" id="KW-0812">Transmembrane</keyword>
<dbReference type="EMBL" id="FN538970">
    <property type="protein sequence ID" value="CBA60104.1"/>
    <property type="molecule type" value="Genomic_DNA"/>
</dbReference>
<accession>A0A0H3MYU2</accession>
<evidence type="ECO:0000256" key="4">
    <source>
        <dbReference type="ARBA" id="ARBA00022989"/>
    </source>
</evidence>
<dbReference type="InterPro" id="IPR036259">
    <property type="entry name" value="MFS_trans_sf"/>
</dbReference>
<feature type="transmembrane region" description="Helical" evidence="6">
    <location>
        <begin position="244"/>
        <end position="263"/>
    </location>
</feature>
<feature type="transmembrane region" description="Helical" evidence="6">
    <location>
        <begin position="283"/>
        <end position="302"/>
    </location>
</feature>
<dbReference type="InterPro" id="IPR039672">
    <property type="entry name" value="MFS_2"/>
</dbReference>
<dbReference type="KEGG" id="cdc:CD196_0035"/>
<dbReference type="GO" id="GO:0005886">
    <property type="term" value="C:plasma membrane"/>
    <property type="evidence" value="ECO:0007669"/>
    <property type="project" value="UniProtKB-SubCell"/>
</dbReference>
<dbReference type="CDD" id="cd17332">
    <property type="entry name" value="MFS_MelB_like"/>
    <property type="match status" value="1"/>
</dbReference>
<dbReference type="GO" id="GO:0006814">
    <property type="term" value="P:sodium ion transport"/>
    <property type="evidence" value="ECO:0007669"/>
    <property type="project" value="InterPro"/>
</dbReference>
<dbReference type="Proteomes" id="UP000002068">
    <property type="component" value="Chromosome"/>
</dbReference>
<reference evidence="8 9" key="1">
    <citation type="journal article" date="2009" name="Genome Biol.">
        <title>Comparative genome and phenotypic analysis of Clostridium difficile 027 strains provides insight into the evolution of a hypervirulent bacterium.</title>
        <authorList>
            <person name="Stabler R.A."/>
            <person name="He M."/>
            <person name="Dawson L."/>
            <person name="Martin M."/>
            <person name="Valiente E."/>
            <person name="Corton C."/>
            <person name="Lawley T.D."/>
            <person name="Sebaihia M."/>
            <person name="Quail M.A."/>
            <person name="Rose G."/>
            <person name="Gerding D.N."/>
            <person name="Gibert M."/>
            <person name="Popoff M.R."/>
            <person name="Parkhill J."/>
            <person name="Dougan G."/>
            <person name="Wren B.W."/>
        </authorList>
    </citation>
    <scope>NUCLEOTIDE SEQUENCE [LARGE SCALE GENOMIC DNA]</scope>
    <source>
        <strain evidence="8 9">CD196</strain>
    </source>
</reference>
<protein>
    <submittedName>
        <fullName evidence="8">Xylose transporter</fullName>
    </submittedName>
</protein>
<dbReference type="AlphaFoldDB" id="A0A0H3MYU2"/>
<feature type="transmembrane region" description="Helical" evidence="6">
    <location>
        <begin position="417"/>
        <end position="441"/>
    </location>
</feature>
<proteinExistence type="predicted"/>
<dbReference type="HOGENOM" id="CLU_027408_0_0_9"/>
<dbReference type="InterPro" id="IPR020846">
    <property type="entry name" value="MFS_dom"/>
</dbReference>
<evidence type="ECO:0000256" key="5">
    <source>
        <dbReference type="ARBA" id="ARBA00023136"/>
    </source>
</evidence>
<evidence type="ECO:0000256" key="3">
    <source>
        <dbReference type="ARBA" id="ARBA00022692"/>
    </source>
</evidence>
<feature type="domain" description="Major facilitator superfamily (MFS) profile" evidence="7">
    <location>
        <begin position="1"/>
        <end position="445"/>
    </location>
</feature>
<dbReference type="Gene3D" id="1.20.1250.20">
    <property type="entry name" value="MFS general substrate transporter like domains"/>
    <property type="match status" value="2"/>
</dbReference>
<comment type="subcellular location">
    <subcellularLocation>
        <location evidence="1">Cell membrane</location>
        <topology evidence="1">Multi-pass membrane protein</topology>
    </subcellularLocation>
</comment>
<evidence type="ECO:0000313" key="8">
    <source>
        <dbReference type="EMBL" id="CBA60104.1"/>
    </source>
</evidence>
<evidence type="ECO:0000313" key="9">
    <source>
        <dbReference type="Proteomes" id="UP000002068"/>
    </source>
</evidence>
<organism evidence="8 9">
    <name type="scientific">Clostridioides difficile (strain CD196)</name>
    <name type="common">Peptoclostridium difficile</name>
    <dbReference type="NCBI Taxonomy" id="645462"/>
    <lineage>
        <taxon>Bacteria</taxon>
        <taxon>Bacillati</taxon>
        <taxon>Bacillota</taxon>
        <taxon>Clostridia</taxon>
        <taxon>Peptostreptococcales</taxon>
        <taxon>Peptostreptococcaceae</taxon>
        <taxon>Clostridioides</taxon>
    </lineage>
</organism>
<keyword evidence="4 6" id="KW-1133">Transmembrane helix</keyword>
<evidence type="ECO:0000256" key="2">
    <source>
        <dbReference type="ARBA" id="ARBA00022448"/>
    </source>
</evidence>
<evidence type="ECO:0000256" key="1">
    <source>
        <dbReference type="ARBA" id="ARBA00004651"/>
    </source>
</evidence>
<feature type="transmembrane region" description="Helical" evidence="6">
    <location>
        <begin position="309"/>
        <end position="329"/>
    </location>
</feature>
<evidence type="ECO:0000259" key="7">
    <source>
        <dbReference type="PROSITE" id="PS50850"/>
    </source>
</evidence>
<feature type="transmembrane region" description="Helical" evidence="6">
    <location>
        <begin position="158"/>
        <end position="180"/>
    </location>
</feature>
<gene>
    <name evidence="8" type="ordered locus">CD196_0035</name>
</gene>